<dbReference type="Pfam" id="PF08373">
    <property type="entry name" value="RAP"/>
    <property type="match status" value="1"/>
</dbReference>
<accession>A0ABM1EY30</accession>
<gene>
    <name evidence="3" type="primary">LOC106816969</name>
</gene>
<dbReference type="SMART" id="SM00952">
    <property type="entry name" value="RAP"/>
    <property type="match status" value="1"/>
</dbReference>
<organism evidence="2 3">
    <name type="scientific">Priapulus caudatus</name>
    <name type="common">Priapulid worm</name>
    <dbReference type="NCBI Taxonomy" id="37621"/>
    <lineage>
        <taxon>Eukaryota</taxon>
        <taxon>Metazoa</taxon>
        <taxon>Ecdysozoa</taxon>
        <taxon>Scalidophora</taxon>
        <taxon>Priapulida</taxon>
        <taxon>Priapulimorpha</taxon>
        <taxon>Priapulimorphida</taxon>
        <taxon>Priapulidae</taxon>
        <taxon>Priapulus</taxon>
    </lineage>
</organism>
<dbReference type="PANTHER" id="PTHR21228:SF72">
    <property type="entry name" value="LD32258P"/>
    <property type="match status" value="1"/>
</dbReference>
<reference evidence="3" key="1">
    <citation type="submission" date="2025-08" db="UniProtKB">
        <authorList>
            <consortium name="RefSeq"/>
        </authorList>
    </citation>
    <scope>IDENTIFICATION</scope>
</reference>
<sequence length="896" mass="99585">MTMITLPIRCHANSDRTRAWLFRVWTRSQSCATNSRRLHPACLTAATQRPPTSSCIIRENPASFGSTSARPLGTSACEISSEASEFTADSTGVRHRQPRVVDVATATPAAAALEAFLALKDTAYARLRRLSWAYAENERMLYVQTVVNSDIVVVAEPAARGDEWRALGEVARDGARAFTDDELSAALHAALRLHVAPDDDLVATLLLACLDRLDGFGWPALRRVCESASMLKRCGFPVHSRITASLQRRVDAGHTRDLTLDSLAGILLDTGYFLSEGFLSRLLAIAVAMVDRDAASMRDMADLLEGAAHFAPRGAAARTLLEKMAPALIAGLPGASALETAKVALYAQIGRGARHGALGRELENRLAAHAPEFDVMLLKHCARSLWRARAPAPPAVVVAIARRVVARWPDVAATLSCLRSVLRLLARPPYRLPWLESFLRDALADELRRQRGASPLAVSAIAAYLAPSCHRDDATASLLRERVAAMRPQLRLPQVHAVLQGFVPRADVRRRRRGDEDDDAPLASMRRELVVEAIGRCGEIENAHALNSHVATIAALLRPDDFAVAAATLMQQYRRLLPTLQPQQVARTCYLLARLGYRDSVVMETLTRHVAGDDVEDVDFGRALAVMKMLGKFGYQPEKLDALLRVVMKLFENDDGSISAMDHLQLANALTELNLFPEVLARKIFSLPFVMEVDKHCESVGIRQKSSEILQRTLMKLNRCVVLDFPQYAVPWFHDLYCQYYLPMHEPRRPLKLEVEHVLAEALGGVQFYRANTTSQYYHRIDFEFVLDGKGQPMPVEHLIPRSNAAALWASGEDAVLLPPDAQRVAMNVTSPAQYCSNENRLLAQGVMKWRHLEMLGYRVVQVSHFEWNSMSLCDPVEKARYLRRKVFARARKERP</sequence>
<dbReference type="InterPro" id="IPR013584">
    <property type="entry name" value="RAP"/>
</dbReference>
<evidence type="ECO:0000313" key="2">
    <source>
        <dbReference type="Proteomes" id="UP000695022"/>
    </source>
</evidence>
<proteinExistence type="predicted"/>
<dbReference type="GeneID" id="106816969"/>
<keyword evidence="2" id="KW-1185">Reference proteome</keyword>
<feature type="domain" description="RAP" evidence="1">
    <location>
        <begin position="825"/>
        <end position="885"/>
    </location>
</feature>
<protein>
    <submittedName>
        <fullName evidence="3">Uncharacterized protein LOC106816969</fullName>
    </submittedName>
</protein>
<dbReference type="PANTHER" id="PTHR21228">
    <property type="entry name" value="FAST LEU-RICH DOMAIN-CONTAINING"/>
    <property type="match status" value="1"/>
</dbReference>
<dbReference type="InterPro" id="IPR050870">
    <property type="entry name" value="FAST_kinase"/>
</dbReference>
<dbReference type="Pfam" id="PF08368">
    <property type="entry name" value="FAST_2"/>
    <property type="match status" value="1"/>
</dbReference>
<dbReference type="Proteomes" id="UP000695022">
    <property type="component" value="Unplaced"/>
</dbReference>
<dbReference type="InterPro" id="IPR013579">
    <property type="entry name" value="FAST_2"/>
</dbReference>
<dbReference type="RefSeq" id="XP_014677101.1">
    <property type="nucleotide sequence ID" value="XM_014821615.1"/>
</dbReference>
<dbReference type="PROSITE" id="PS51286">
    <property type="entry name" value="RAP"/>
    <property type="match status" value="1"/>
</dbReference>
<name>A0ABM1EY30_PRICU</name>
<evidence type="ECO:0000259" key="1">
    <source>
        <dbReference type="PROSITE" id="PS51286"/>
    </source>
</evidence>
<evidence type="ECO:0000313" key="3">
    <source>
        <dbReference type="RefSeq" id="XP_014677101.1"/>
    </source>
</evidence>